<evidence type="ECO:0000313" key="2">
    <source>
        <dbReference type="Proteomes" id="UP001371456"/>
    </source>
</evidence>
<comment type="caution">
    <text evidence="1">The sequence shown here is derived from an EMBL/GenBank/DDBJ whole genome shotgun (WGS) entry which is preliminary data.</text>
</comment>
<dbReference type="EMBL" id="JBANQN010000010">
    <property type="protein sequence ID" value="KAK6777709.1"/>
    <property type="molecule type" value="Genomic_DNA"/>
</dbReference>
<keyword evidence="2" id="KW-1185">Reference proteome</keyword>
<sequence>MASALKTLCG</sequence>
<organism evidence="1 2">
    <name type="scientific">Solanum bulbocastanum</name>
    <name type="common">Wild potato</name>
    <dbReference type="NCBI Taxonomy" id="147425"/>
    <lineage>
        <taxon>Eukaryota</taxon>
        <taxon>Viridiplantae</taxon>
        <taxon>Streptophyta</taxon>
        <taxon>Embryophyta</taxon>
        <taxon>Tracheophyta</taxon>
        <taxon>Spermatophyta</taxon>
        <taxon>Magnoliopsida</taxon>
        <taxon>eudicotyledons</taxon>
        <taxon>Gunneridae</taxon>
        <taxon>Pentapetalae</taxon>
        <taxon>asterids</taxon>
        <taxon>lamiids</taxon>
        <taxon>Solanales</taxon>
        <taxon>Solanaceae</taxon>
        <taxon>Solanoideae</taxon>
        <taxon>Solaneae</taxon>
        <taxon>Solanum</taxon>
    </lineage>
</organism>
<evidence type="ECO:0000313" key="1">
    <source>
        <dbReference type="EMBL" id="KAK6777709.1"/>
    </source>
</evidence>
<proteinExistence type="predicted"/>
<gene>
    <name evidence="1" type="ORF">RDI58_024427</name>
</gene>
<reference evidence="1 2" key="1">
    <citation type="submission" date="2024-02" db="EMBL/GenBank/DDBJ databases">
        <title>de novo genome assembly of Solanum bulbocastanum strain 11H21.</title>
        <authorList>
            <person name="Hosaka A.J."/>
        </authorList>
    </citation>
    <scope>NUCLEOTIDE SEQUENCE [LARGE SCALE GENOMIC DNA]</scope>
    <source>
        <tissue evidence="1">Young leaves</tissue>
    </source>
</reference>
<protein>
    <submittedName>
        <fullName evidence="1">Uncharacterized protein</fullName>
    </submittedName>
</protein>
<accession>A0AAN8T1A0</accession>
<dbReference type="Proteomes" id="UP001371456">
    <property type="component" value="Unassembled WGS sequence"/>
</dbReference>
<name>A0AAN8T1A0_SOLBU</name>